<reference evidence="2 3" key="1">
    <citation type="submission" date="2015-10" db="EMBL/GenBank/DDBJ databases">
        <title>Metagenome-Assembled Genomes uncover a global brackish microbiome.</title>
        <authorList>
            <person name="Hugerth L.W."/>
            <person name="Larsson J."/>
            <person name="Alneberg J."/>
            <person name="Lindh M.V."/>
            <person name="Legrand C."/>
            <person name="Pinhassi J."/>
            <person name="Andersson A.F."/>
        </authorList>
    </citation>
    <scope>NUCLEOTIDE SEQUENCE [LARGE SCALE GENOMIC DNA]</scope>
    <source>
        <strain evidence="2">BACL1 MAG-120820-bin45</strain>
    </source>
</reference>
<evidence type="ECO:0000313" key="2">
    <source>
        <dbReference type="EMBL" id="KRO96378.1"/>
    </source>
</evidence>
<dbReference type="STRING" id="1655612.ABS10_03365"/>
<evidence type="ECO:0000259" key="1">
    <source>
        <dbReference type="Pfam" id="PF04321"/>
    </source>
</evidence>
<dbReference type="Proteomes" id="UP000051027">
    <property type="component" value="Unassembled WGS sequence"/>
</dbReference>
<sequence length="259" mass="29350">MKKVLIIGYGDLGQRISAALPGHQFIGISRSNHVQHKNSEWLQWNWFSGKAFKLKHQEISTVIIILKPTSFDEEGYQLGFLEAANSIMTNLNAQVNYDQLVIVSSTRVYGNSNGQNIKEEHTPQPDNFRGKVILDYEAFIQAQSKVEPLILRASGLYDCKNNWMQNFVNNFESQKFQLKLKAANRFDRNALADIISNYIARKKLSHLSGVFICSEISKGYAELFKEQCPGQAFEDFFIPSDQSGKSFDPQKLIDSGLMG</sequence>
<dbReference type="EMBL" id="LICS01000002">
    <property type="protein sequence ID" value="KRO96378.1"/>
    <property type="molecule type" value="Genomic_DNA"/>
</dbReference>
<evidence type="ECO:0000313" key="3">
    <source>
        <dbReference type="Proteomes" id="UP000051027"/>
    </source>
</evidence>
<dbReference type="Gene3D" id="3.40.50.720">
    <property type="entry name" value="NAD(P)-binding Rossmann-like Domain"/>
    <property type="match status" value="1"/>
</dbReference>
<dbReference type="AlphaFoldDB" id="A0A0R2UFX8"/>
<organism evidence="2 3">
    <name type="scientific">SAR86 cluster bacterium BACL1 MAG-120820-bin45</name>
    <dbReference type="NCBI Taxonomy" id="1655612"/>
    <lineage>
        <taxon>Bacteria</taxon>
        <taxon>Pseudomonadati</taxon>
        <taxon>Pseudomonadota</taxon>
        <taxon>Gammaproteobacteria</taxon>
        <taxon>SAR86 cluster</taxon>
    </lineage>
</organism>
<dbReference type="SUPFAM" id="SSF51735">
    <property type="entry name" value="NAD(P)-binding Rossmann-fold domains"/>
    <property type="match status" value="1"/>
</dbReference>
<dbReference type="InterPro" id="IPR036291">
    <property type="entry name" value="NAD(P)-bd_dom_sf"/>
</dbReference>
<feature type="domain" description="RmlD-like substrate binding" evidence="1">
    <location>
        <begin position="99"/>
        <end position="175"/>
    </location>
</feature>
<comment type="caution">
    <text evidence="2">The sequence shown here is derived from an EMBL/GenBank/DDBJ whole genome shotgun (WGS) entry which is preliminary data.</text>
</comment>
<dbReference type="InterPro" id="IPR029903">
    <property type="entry name" value="RmlD-like-bd"/>
</dbReference>
<proteinExistence type="predicted"/>
<protein>
    <recommendedName>
        <fullName evidence="1">RmlD-like substrate binding domain-containing protein</fullName>
    </recommendedName>
</protein>
<name>A0A0R2UFX8_9GAMM</name>
<gene>
    <name evidence="2" type="ORF">ABS10_03365</name>
</gene>
<dbReference type="Pfam" id="PF04321">
    <property type="entry name" value="RmlD_sub_bind"/>
    <property type="match status" value="1"/>
</dbReference>
<accession>A0A0R2UFX8</accession>